<protein>
    <recommendedName>
        <fullName evidence="4">Lipoprotein</fullName>
    </recommendedName>
</protein>
<dbReference type="Proteomes" id="UP000199437">
    <property type="component" value="Unassembled WGS sequence"/>
</dbReference>
<dbReference type="AlphaFoldDB" id="A0A1I0RK32"/>
<organism evidence="2 3">
    <name type="scientific">Roseivirga pacifica</name>
    <dbReference type="NCBI Taxonomy" id="1267423"/>
    <lineage>
        <taxon>Bacteria</taxon>
        <taxon>Pseudomonadati</taxon>
        <taxon>Bacteroidota</taxon>
        <taxon>Cytophagia</taxon>
        <taxon>Cytophagales</taxon>
        <taxon>Roseivirgaceae</taxon>
        <taxon>Roseivirga</taxon>
    </lineage>
</organism>
<reference evidence="3" key="1">
    <citation type="submission" date="2016-10" db="EMBL/GenBank/DDBJ databases">
        <authorList>
            <person name="Varghese N."/>
            <person name="Submissions S."/>
        </authorList>
    </citation>
    <scope>NUCLEOTIDE SEQUENCE [LARGE SCALE GENOMIC DNA]</scope>
    <source>
        <strain evidence="3">CGMCC 1.12402</strain>
    </source>
</reference>
<accession>A0A1I0RK32</accession>
<gene>
    <name evidence="2" type="ORF">SAMN05216290_3745</name>
</gene>
<keyword evidence="1" id="KW-0732">Signal</keyword>
<name>A0A1I0RK32_9BACT</name>
<dbReference type="PROSITE" id="PS51257">
    <property type="entry name" value="PROKAR_LIPOPROTEIN"/>
    <property type="match status" value="1"/>
</dbReference>
<dbReference type="GeneID" id="99988413"/>
<proteinExistence type="predicted"/>
<dbReference type="RefSeq" id="WP_139177690.1">
    <property type="nucleotide sequence ID" value="NZ_FOIR01000004.1"/>
</dbReference>
<sequence>MQKIFTATVVATLALMAIACNKVDPLEGAVERKFYLNAELTEPEEETGTYIKWNKGEKTVFRFVLTHPDDKDIADDELSEIFWIEIPNNIPSFEYDSKTDSGLGEMELYYTRACYCYFEEGFNITSVRVKGSKLNQQQWSVEFEMESSGKYGDYGLEDKGTYTIDTFDWD</sequence>
<dbReference type="STRING" id="1267423.SAMN05216290_3745"/>
<keyword evidence="3" id="KW-1185">Reference proteome</keyword>
<dbReference type="EMBL" id="FOIR01000004">
    <property type="protein sequence ID" value="SEW41424.1"/>
    <property type="molecule type" value="Genomic_DNA"/>
</dbReference>
<evidence type="ECO:0000313" key="2">
    <source>
        <dbReference type="EMBL" id="SEW41424.1"/>
    </source>
</evidence>
<dbReference type="OrthoDB" id="981312at2"/>
<feature type="signal peptide" evidence="1">
    <location>
        <begin position="1"/>
        <end position="19"/>
    </location>
</feature>
<evidence type="ECO:0000313" key="3">
    <source>
        <dbReference type="Proteomes" id="UP000199437"/>
    </source>
</evidence>
<feature type="chain" id="PRO_5011583160" description="Lipoprotein" evidence="1">
    <location>
        <begin position="20"/>
        <end position="170"/>
    </location>
</feature>
<evidence type="ECO:0000256" key="1">
    <source>
        <dbReference type="SAM" id="SignalP"/>
    </source>
</evidence>
<evidence type="ECO:0008006" key="4">
    <source>
        <dbReference type="Google" id="ProtNLM"/>
    </source>
</evidence>